<keyword evidence="1" id="KW-0645">Protease</keyword>
<dbReference type="GO" id="GO:0008233">
    <property type="term" value="F:peptidase activity"/>
    <property type="evidence" value="ECO:0007669"/>
    <property type="project" value="UniProtKB-KW"/>
</dbReference>
<dbReference type="Proteomes" id="UP000264719">
    <property type="component" value="Unassembled WGS sequence"/>
</dbReference>
<proteinExistence type="predicted"/>
<name>A0A348WI12_9RHOB</name>
<reference evidence="1 2" key="1">
    <citation type="journal article" date="2018" name="Nat. Biotechnol.">
        <title>A standardized bacterial taxonomy based on genome phylogeny substantially revises the tree of life.</title>
        <authorList>
            <person name="Parks D.H."/>
            <person name="Chuvochina M."/>
            <person name="Waite D.W."/>
            <person name="Rinke C."/>
            <person name="Skarshewski A."/>
            <person name="Chaumeil P.A."/>
            <person name="Hugenholtz P."/>
        </authorList>
    </citation>
    <scope>NUCLEOTIDE SEQUENCE [LARGE SCALE GENOMIC DNA]</scope>
    <source>
        <strain evidence="1">UBA9169</strain>
    </source>
</reference>
<gene>
    <name evidence="1" type="ORF">DCS45_20205</name>
</gene>
<accession>A0A348WI12</accession>
<evidence type="ECO:0000313" key="2">
    <source>
        <dbReference type="Proteomes" id="UP000264719"/>
    </source>
</evidence>
<sequence>VTSRNPDDLPAFSKKLIEEIEEGRHDQRAA</sequence>
<dbReference type="GO" id="GO:0006508">
    <property type="term" value="P:proteolysis"/>
    <property type="evidence" value="ECO:0007669"/>
    <property type="project" value="UniProtKB-KW"/>
</dbReference>
<protein>
    <submittedName>
        <fullName evidence="1">Protease</fullName>
    </submittedName>
</protein>
<keyword evidence="1" id="KW-0378">Hydrolase</keyword>
<comment type="caution">
    <text evidence="1">The sequence shown here is derived from an EMBL/GenBank/DDBJ whole genome shotgun (WGS) entry which is preliminary data.</text>
</comment>
<organism evidence="1 2">
    <name type="scientific">Roseovarius nubinhibens</name>
    <dbReference type="NCBI Taxonomy" id="314263"/>
    <lineage>
        <taxon>Bacteria</taxon>
        <taxon>Pseudomonadati</taxon>
        <taxon>Pseudomonadota</taxon>
        <taxon>Alphaproteobacteria</taxon>
        <taxon>Rhodobacterales</taxon>
        <taxon>Roseobacteraceae</taxon>
        <taxon>Roseovarius</taxon>
    </lineage>
</organism>
<feature type="non-terminal residue" evidence="1">
    <location>
        <position position="1"/>
    </location>
</feature>
<dbReference type="EMBL" id="DMVW01000192">
    <property type="protein sequence ID" value="HAR54174.1"/>
    <property type="molecule type" value="Genomic_DNA"/>
</dbReference>
<evidence type="ECO:0000313" key="1">
    <source>
        <dbReference type="EMBL" id="HAR54174.1"/>
    </source>
</evidence>
<dbReference type="AlphaFoldDB" id="A0A348WI12"/>